<dbReference type="Pfam" id="PF09015">
    <property type="entry name" value="NgoMIV_restric"/>
    <property type="match status" value="1"/>
</dbReference>
<evidence type="ECO:0000313" key="1">
    <source>
        <dbReference type="EMBL" id="VFK55911.1"/>
    </source>
</evidence>
<organism evidence="1">
    <name type="scientific">Candidatus Kentrum sp. TC</name>
    <dbReference type="NCBI Taxonomy" id="2126339"/>
    <lineage>
        <taxon>Bacteria</taxon>
        <taxon>Pseudomonadati</taxon>
        <taxon>Pseudomonadota</taxon>
        <taxon>Gammaproteobacteria</taxon>
        <taxon>Candidatus Kentrum</taxon>
    </lineage>
</organism>
<sequence>MRKLAALRANYHSRLGSRLVRLSKKEDVTYPNFADGGSRTSIEIARRISAALRFEPTAERIDGQTIGNLFEILTCEFIADAFSALTHLRPGRWDYRTAQTTISRFAQYQHLSTLVSLVKTDSNLAAALGHGYIVTPDIVIIRQPVTENEVNNHEKLIEPDEPIARLTQFRAANQSESPACAFLHASISCKWTIRSDRSQNTRTEALNLIRNRKGPLPHIVAVTADPLPMRIASLALGTGDLDCVYHVALPELRAACAGIDRGEDQLEMLDTMIQGSRLRDISDLPFDLAV</sequence>
<dbReference type="EMBL" id="CAADFW010000008">
    <property type="protein sequence ID" value="VFK55911.1"/>
    <property type="molecule type" value="Genomic_DNA"/>
</dbReference>
<proteinExistence type="predicted"/>
<reference evidence="1" key="1">
    <citation type="submission" date="2019-02" db="EMBL/GenBank/DDBJ databases">
        <authorList>
            <person name="Gruber-Vodicka R. H."/>
            <person name="Seah K. B. B."/>
        </authorList>
    </citation>
    <scope>NUCLEOTIDE SEQUENCE</scope>
    <source>
        <strain evidence="1">BECK_BZ126</strain>
    </source>
</reference>
<dbReference type="GO" id="GO:0009307">
    <property type="term" value="P:DNA restriction-modification system"/>
    <property type="evidence" value="ECO:0007669"/>
    <property type="project" value="InterPro"/>
</dbReference>
<name>A0A450ZQC9_9GAMM</name>
<gene>
    <name evidence="1" type="ORF">BECKTC1821F_GA0114240_100832</name>
</gene>
<dbReference type="CDD" id="cd22340">
    <property type="entry name" value="NgoMIV-like"/>
    <property type="match status" value="1"/>
</dbReference>
<dbReference type="AlphaFoldDB" id="A0A450ZQC9"/>
<dbReference type="InterPro" id="IPR011335">
    <property type="entry name" value="Restrct_endonuc-II-like"/>
</dbReference>
<dbReference type="InterPro" id="IPR015105">
    <property type="entry name" value="NgoMIV"/>
</dbReference>
<dbReference type="SUPFAM" id="SSF52980">
    <property type="entry name" value="Restriction endonuclease-like"/>
    <property type="match status" value="1"/>
</dbReference>
<dbReference type="InterPro" id="IPR037083">
    <property type="entry name" value="NgoMIV_sf"/>
</dbReference>
<accession>A0A450ZQC9</accession>
<protein>
    <submittedName>
        <fullName evidence="1">NgoMIV restriction enzyme</fullName>
    </submittedName>
</protein>
<dbReference type="GO" id="GO:0009036">
    <property type="term" value="F:type II site-specific deoxyribonuclease activity"/>
    <property type="evidence" value="ECO:0007669"/>
    <property type="project" value="InterPro"/>
</dbReference>
<dbReference type="Gene3D" id="3.40.50.10010">
    <property type="entry name" value="Type-2 restriction enzyme NgoMIV"/>
    <property type="match status" value="1"/>
</dbReference>